<dbReference type="PIRSF" id="PIRSF016302">
    <property type="entry name" value="Man_a_manosd"/>
    <property type="match status" value="1"/>
</dbReference>
<dbReference type="SUPFAM" id="SSF48208">
    <property type="entry name" value="Six-hairpin glycosidases"/>
    <property type="match status" value="1"/>
</dbReference>
<dbReference type="EMBL" id="LKMD01000106">
    <property type="protein sequence ID" value="PIA92035.1"/>
    <property type="molecule type" value="Genomic_DNA"/>
</dbReference>
<dbReference type="PANTHER" id="PTHR12145:SF36">
    <property type="entry name" value="MANNAN ENDO-1,6-ALPHA-MANNOSIDASE DCW1"/>
    <property type="match status" value="1"/>
</dbReference>
<dbReference type="GO" id="GO:0016052">
    <property type="term" value="P:carbohydrate catabolic process"/>
    <property type="evidence" value="ECO:0007669"/>
    <property type="project" value="InterPro"/>
</dbReference>
<sequence>MRRALQAVAAALAVSRLAYAIQVTVGDSDSIKSATKTIAAEMVGYYHGAEPGLIPGELGDPYYWWETGGMFNALIDYWYYTGDTQFNAITKQGLLFQVGPDDNYMPPNQTKAEGNDDQYFWGCAVMTAAEVNFENPPDGETGWLGLAQGVFNSQAARWDSADCAGGLRWQIFTWNNGYDYKNTASNGGLFNLAARLGAYTGNNTYFEWAEKAWDWMDAVGLIGENFDVYDGTSIDDNCTGLDHTLWTYTAGMMLYGASVMWNSTEADASASSVSADEWKTRTQNLWNATARNYFTGTNNMIMQEVCEPTKNCNTDQQSFKAYLSRFMAISTKYAPFLYDQIRPYIEASAVAAGQQCSGGTSGNSCGLQWTQNTTYDGLTGVGEQMAALEIIGALMINEVAAPVSAKTGGTSQGDPNAGTGGDKDPADPVTPITTGDRAGAGILTFLALAGTLGGSYFLLSGA</sequence>
<keyword evidence="12" id="KW-0812">Transmembrane</keyword>
<keyword evidence="7 12" id="KW-0472">Membrane</keyword>
<dbReference type="InterPro" id="IPR008928">
    <property type="entry name" value="6-hairpin_glycosidase_sf"/>
</dbReference>
<reference evidence="15 17" key="2">
    <citation type="submission" date="2023-09" db="EMBL/GenBank/DDBJ databases">
        <title>Complete-Gapless Cercospora beticola genome.</title>
        <authorList>
            <person name="Wyatt N.A."/>
            <person name="Spanner R.E."/>
            <person name="Bolton M.D."/>
        </authorList>
    </citation>
    <scope>NUCLEOTIDE SEQUENCE [LARGE SCALE GENOMIC DNA]</scope>
    <source>
        <strain evidence="15">Cb09-40</strain>
    </source>
</reference>
<keyword evidence="8" id="KW-0325">Glycoprotein</keyword>
<dbReference type="InterPro" id="IPR005198">
    <property type="entry name" value="Glyco_hydro_76"/>
</dbReference>
<dbReference type="Proteomes" id="UP001302367">
    <property type="component" value="Chromosome 7"/>
</dbReference>
<keyword evidence="6 10" id="KW-0378">Hydrolase</keyword>
<comment type="catalytic activity">
    <reaction evidence="1 10">
        <text>Random hydrolysis of (1-&gt;6)-alpha-D-mannosidic linkages in unbranched (1-&gt;6)-mannans.</text>
        <dbReference type="EC" id="3.2.1.101"/>
    </reaction>
</comment>
<keyword evidence="17" id="KW-1185">Reference proteome</keyword>
<evidence type="ECO:0000256" key="11">
    <source>
        <dbReference type="SAM" id="MobiDB-lite"/>
    </source>
</evidence>
<evidence type="ECO:0000256" key="2">
    <source>
        <dbReference type="ARBA" id="ARBA00004308"/>
    </source>
</evidence>
<evidence type="ECO:0000256" key="4">
    <source>
        <dbReference type="ARBA" id="ARBA00012350"/>
    </source>
</evidence>
<evidence type="ECO:0000256" key="1">
    <source>
        <dbReference type="ARBA" id="ARBA00001452"/>
    </source>
</evidence>
<evidence type="ECO:0000256" key="7">
    <source>
        <dbReference type="ARBA" id="ARBA00023136"/>
    </source>
</evidence>
<name>A0A2G5HHQ9_CERBT</name>
<evidence type="ECO:0000256" key="10">
    <source>
        <dbReference type="PIRNR" id="PIRNR016302"/>
    </source>
</evidence>
<evidence type="ECO:0000256" key="12">
    <source>
        <dbReference type="SAM" id="Phobius"/>
    </source>
</evidence>
<dbReference type="GO" id="GO:0012505">
    <property type="term" value="C:endomembrane system"/>
    <property type="evidence" value="ECO:0007669"/>
    <property type="project" value="UniProtKB-SubCell"/>
</dbReference>
<comment type="subcellular location">
    <subcellularLocation>
        <location evidence="2">Endomembrane system</location>
    </subcellularLocation>
</comment>
<dbReference type="GO" id="GO:0009272">
    <property type="term" value="P:fungal-type cell wall biogenesis"/>
    <property type="evidence" value="ECO:0007669"/>
    <property type="project" value="TreeGrafter"/>
</dbReference>
<gene>
    <name evidence="14" type="ORF">CB0940_09995</name>
    <name evidence="15" type="ORF">RHO25_010307</name>
</gene>
<dbReference type="FunFam" id="1.50.10.20:FF:000006">
    <property type="entry name" value="Mannan endo-1,6-alpha-mannosidase"/>
    <property type="match status" value="1"/>
</dbReference>
<reference evidence="14 16" key="1">
    <citation type="submission" date="2015-10" db="EMBL/GenBank/DDBJ databases">
        <title>The cercosporin biosynthetic gene cluster was horizontally transferred to several fungal lineages and shown to be expanded in Cercospora beticola based on microsynteny with recipient genomes.</title>
        <authorList>
            <person name="De Jonge R."/>
            <person name="Ebert M.K."/>
            <person name="Suttle J.C."/>
            <person name="Jurick Ii W.M."/>
            <person name="Secor G.A."/>
            <person name="Thomma B.P."/>
            <person name="Van De Peer Y."/>
            <person name="Bolton M.D."/>
        </authorList>
    </citation>
    <scope>NUCLEOTIDE SEQUENCE [LARGE SCALE GENOMIC DNA]</scope>
    <source>
        <strain evidence="14 16">09-40</strain>
    </source>
</reference>
<dbReference type="Gene3D" id="1.50.10.20">
    <property type="match status" value="1"/>
</dbReference>
<evidence type="ECO:0000256" key="13">
    <source>
        <dbReference type="SAM" id="SignalP"/>
    </source>
</evidence>
<evidence type="ECO:0000256" key="3">
    <source>
        <dbReference type="ARBA" id="ARBA00009699"/>
    </source>
</evidence>
<dbReference type="Pfam" id="PF03663">
    <property type="entry name" value="Glyco_hydro_76"/>
    <property type="match status" value="1"/>
</dbReference>
<keyword evidence="5 13" id="KW-0732">Signal</keyword>
<dbReference type="EMBL" id="CP134190">
    <property type="protein sequence ID" value="WPB05653.1"/>
    <property type="molecule type" value="Genomic_DNA"/>
</dbReference>
<dbReference type="EC" id="3.2.1.101" evidence="4 10"/>
<evidence type="ECO:0000313" key="14">
    <source>
        <dbReference type="EMBL" id="PIA92035.1"/>
    </source>
</evidence>
<dbReference type="PANTHER" id="PTHR12145">
    <property type="entry name" value="MANNAN ENDO-1,6-ALPHA-MANNOSIDASE DCW1"/>
    <property type="match status" value="1"/>
</dbReference>
<dbReference type="OrthoDB" id="4187847at2759"/>
<evidence type="ECO:0000256" key="6">
    <source>
        <dbReference type="ARBA" id="ARBA00022801"/>
    </source>
</evidence>
<feature type="signal peptide" evidence="13">
    <location>
        <begin position="1"/>
        <end position="20"/>
    </location>
</feature>
<feature type="region of interest" description="Disordered" evidence="11">
    <location>
        <begin position="405"/>
        <end position="433"/>
    </location>
</feature>
<comment type="similarity">
    <text evidence="3 10">Belongs to the glycosyl hydrolase 76 family.</text>
</comment>
<keyword evidence="12" id="KW-1133">Transmembrane helix</keyword>
<dbReference type="Proteomes" id="UP000230605">
    <property type="component" value="Chromosome 7"/>
</dbReference>
<evidence type="ECO:0000256" key="9">
    <source>
        <dbReference type="ARBA" id="ARBA00023295"/>
    </source>
</evidence>
<protein>
    <recommendedName>
        <fullName evidence="4 10">Mannan endo-1,6-alpha-mannosidase</fullName>
        <ecNumber evidence="4 10">3.2.1.101</ecNumber>
    </recommendedName>
</protein>
<accession>A0A2G5HHQ9</accession>
<organism evidence="14 16">
    <name type="scientific">Cercospora beticola</name>
    <name type="common">Sugarbeet leaf spot fungus</name>
    <dbReference type="NCBI Taxonomy" id="122368"/>
    <lineage>
        <taxon>Eukaryota</taxon>
        <taxon>Fungi</taxon>
        <taxon>Dikarya</taxon>
        <taxon>Ascomycota</taxon>
        <taxon>Pezizomycotina</taxon>
        <taxon>Dothideomycetes</taxon>
        <taxon>Dothideomycetidae</taxon>
        <taxon>Mycosphaerellales</taxon>
        <taxon>Mycosphaerellaceae</taxon>
        <taxon>Cercospora</taxon>
    </lineage>
</organism>
<evidence type="ECO:0000256" key="5">
    <source>
        <dbReference type="ARBA" id="ARBA00022729"/>
    </source>
</evidence>
<evidence type="ECO:0000313" key="17">
    <source>
        <dbReference type="Proteomes" id="UP001302367"/>
    </source>
</evidence>
<keyword evidence="9 10" id="KW-0326">Glycosidase</keyword>
<proteinExistence type="inferred from homology"/>
<dbReference type="AlphaFoldDB" id="A0A2G5HHQ9"/>
<evidence type="ECO:0000256" key="8">
    <source>
        <dbReference type="ARBA" id="ARBA00023180"/>
    </source>
</evidence>
<feature type="transmembrane region" description="Helical" evidence="12">
    <location>
        <begin position="438"/>
        <end position="459"/>
    </location>
</feature>
<evidence type="ECO:0000313" key="16">
    <source>
        <dbReference type="Proteomes" id="UP000230605"/>
    </source>
</evidence>
<dbReference type="InterPro" id="IPR014480">
    <property type="entry name" value="Mannan-1_6-alpha_mannosidase"/>
</dbReference>
<dbReference type="GO" id="GO:0008496">
    <property type="term" value="F:mannan endo-1,6-alpha-mannosidase activity"/>
    <property type="evidence" value="ECO:0007669"/>
    <property type="project" value="UniProtKB-UniRule"/>
</dbReference>
<evidence type="ECO:0000313" key="15">
    <source>
        <dbReference type="EMBL" id="WPB05653.1"/>
    </source>
</evidence>
<feature type="chain" id="PRO_5013814807" description="Mannan endo-1,6-alpha-mannosidase" evidence="13">
    <location>
        <begin position="21"/>
        <end position="462"/>
    </location>
</feature>